<accession>A0ABQ5S5G7</accession>
<sequence length="210" mass="24195">MPLESQCWDSNIWFCCLYLRQLAHLIKRARWFSRNFKMTAVSKLWRQLKSSWRRDQQHQQQRQPQHQGSVLIQHTATEYCNGQLTDHPIGSPASIYVPEVVQGLKTLETQLHKVEVRYSNPPLAMYLHYFPRPRLRPHVLPSLYRVYRLRPAPAPYGSDPPPSPPSWYESSPPPPPSLSPSLQPYPPSCPSYHPPSSATPYCAAARTSNI</sequence>
<gene>
    <name evidence="2" type="ORF">VaNZ11_008550</name>
</gene>
<feature type="compositionally biased region" description="Pro residues" evidence="1">
    <location>
        <begin position="155"/>
        <end position="193"/>
    </location>
</feature>
<evidence type="ECO:0000313" key="2">
    <source>
        <dbReference type="EMBL" id="GLI65147.1"/>
    </source>
</evidence>
<feature type="region of interest" description="Disordered" evidence="1">
    <location>
        <begin position="155"/>
        <end position="210"/>
    </location>
</feature>
<reference evidence="2 3" key="1">
    <citation type="journal article" date="2023" name="IScience">
        <title>Expanded male sex-determining region conserved during the evolution of homothallism in the green alga Volvox.</title>
        <authorList>
            <person name="Yamamoto K."/>
            <person name="Matsuzaki R."/>
            <person name="Mahakham W."/>
            <person name="Heman W."/>
            <person name="Sekimoto H."/>
            <person name="Kawachi M."/>
            <person name="Minakuchi Y."/>
            <person name="Toyoda A."/>
            <person name="Nozaki H."/>
        </authorList>
    </citation>
    <scope>NUCLEOTIDE SEQUENCE [LARGE SCALE GENOMIC DNA]</scope>
    <source>
        <strain evidence="2 3">NIES-4468</strain>
    </source>
</reference>
<organism evidence="2 3">
    <name type="scientific">Volvox africanus</name>
    <dbReference type="NCBI Taxonomy" id="51714"/>
    <lineage>
        <taxon>Eukaryota</taxon>
        <taxon>Viridiplantae</taxon>
        <taxon>Chlorophyta</taxon>
        <taxon>core chlorophytes</taxon>
        <taxon>Chlorophyceae</taxon>
        <taxon>CS clade</taxon>
        <taxon>Chlamydomonadales</taxon>
        <taxon>Volvocaceae</taxon>
        <taxon>Volvox</taxon>
    </lineage>
</organism>
<name>A0ABQ5S5G7_9CHLO</name>
<comment type="caution">
    <text evidence="2">The sequence shown here is derived from an EMBL/GenBank/DDBJ whole genome shotgun (WGS) entry which is preliminary data.</text>
</comment>
<protein>
    <submittedName>
        <fullName evidence="2">Uncharacterized protein</fullName>
    </submittedName>
</protein>
<evidence type="ECO:0000313" key="3">
    <source>
        <dbReference type="Proteomes" id="UP001165090"/>
    </source>
</evidence>
<evidence type="ECO:0000256" key="1">
    <source>
        <dbReference type="SAM" id="MobiDB-lite"/>
    </source>
</evidence>
<proteinExistence type="predicted"/>
<keyword evidence="3" id="KW-1185">Reference proteome</keyword>
<dbReference type="EMBL" id="BSDZ01000022">
    <property type="protein sequence ID" value="GLI65147.1"/>
    <property type="molecule type" value="Genomic_DNA"/>
</dbReference>
<dbReference type="Proteomes" id="UP001165090">
    <property type="component" value="Unassembled WGS sequence"/>
</dbReference>